<feature type="region of interest" description="Disordered" evidence="1">
    <location>
        <begin position="1"/>
        <end position="22"/>
    </location>
</feature>
<keyword evidence="2" id="KW-0812">Transmembrane</keyword>
<dbReference type="AlphaFoldDB" id="A0AAD9DUW0"/>
<keyword evidence="4" id="KW-1185">Reference proteome</keyword>
<dbReference type="Proteomes" id="UP001239994">
    <property type="component" value="Unassembled WGS sequence"/>
</dbReference>
<feature type="compositionally biased region" description="Low complexity" evidence="1">
    <location>
        <begin position="431"/>
        <end position="443"/>
    </location>
</feature>
<comment type="caution">
    <text evidence="3">The sequence shown here is derived from an EMBL/GenBank/DDBJ whole genome shotgun (WGS) entry which is preliminary data.</text>
</comment>
<protein>
    <submittedName>
        <fullName evidence="3">Uncharacterized protein</fullName>
    </submittedName>
</protein>
<keyword evidence="2" id="KW-1133">Transmembrane helix</keyword>
<sequence length="617" mass="67412">VSMRELRAVPHLSAGPQFNPPVGNRPDFGGGKLCCPASGGAIAILPVSGVGTGVASFLPLRGFGTGARVPGLYAIVKGVSSSNEVASSEIITKSGYGHRLRNRTAISHFHYMDDINLYARSERDIDSLIRLTRTHSNDTGMLFRLDMRGHMGTRRELQWVEPGALRTASQGAGHFLTCPVHLCCSLAPSDAPELNSCGRTSVSWPLSALASKRQDWSSPYIRACPLESESHRHTVSMTRSTATKLTVFIFLAFIVCLPEFFPSDTGPCTKQLDLRTEIQIQFFCLPFDPCDTTSGHAPNGEGQDCDETPVVSQNEGGAKPLCKEEAKNTTNQDELVKDWFVCETQTDLQSLHDNASLSGVDVEIVLDLQTTKLSLQNVTARGRLNWSGLHGSFQNVTLIHCCGRPENKFHTLPTGPSRPNASQPVVPSKPLPSSAEPSSALSPGQTDSALNLTRRLHVSQCFLHYPATAVSRTPAKKGYWWCITATVWLVLVFIVVIVVLISFGVQVYTKRSCSHKQTVSVPSTVSKPRKLCKQKSKSLGDLPDFFHTEDELLFVEETLAEHSRGKNNNNNNNNKGLHPNLPILAFVLISHASFEVQIKQPIQGPAFSTLDSDLIHK</sequence>
<organism evidence="3 4">
    <name type="scientific">Electrophorus voltai</name>
    <dbReference type="NCBI Taxonomy" id="2609070"/>
    <lineage>
        <taxon>Eukaryota</taxon>
        <taxon>Metazoa</taxon>
        <taxon>Chordata</taxon>
        <taxon>Craniata</taxon>
        <taxon>Vertebrata</taxon>
        <taxon>Euteleostomi</taxon>
        <taxon>Actinopterygii</taxon>
        <taxon>Neopterygii</taxon>
        <taxon>Teleostei</taxon>
        <taxon>Ostariophysi</taxon>
        <taxon>Gymnotiformes</taxon>
        <taxon>Gymnotoidei</taxon>
        <taxon>Gymnotidae</taxon>
        <taxon>Electrophorus</taxon>
    </lineage>
</organism>
<proteinExistence type="predicted"/>
<evidence type="ECO:0000313" key="4">
    <source>
        <dbReference type="Proteomes" id="UP001239994"/>
    </source>
</evidence>
<evidence type="ECO:0000313" key="3">
    <source>
        <dbReference type="EMBL" id="KAK1792542.1"/>
    </source>
</evidence>
<feature type="region of interest" description="Disordered" evidence="1">
    <location>
        <begin position="410"/>
        <end position="446"/>
    </location>
</feature>
<gene>
    <name evidence="3" type="ORF">P4O66_012478</name>
</gene>
<name>A0AAD9DUW0_9TELE</name>
<keyword evidence="2" id="KW-0472">Membrane</keyword>
<accession>A0AAD9DUW0</accession>
<evidence type="ECO:0000256" key="2">
    <source>
        <dbReference type="SAM" id="Phobius"/>
    </source>
</evidence>
<evidence type="ECO:0000256" key="1">
    <source>
        <dbReference type="SAM" id="MobiDB-lite"/>
    </source>
</evidence>
<dbReference type="EMBL" id="JAROKS010000019">
    <property type="protein sequence ID" value="KAK1792542.1"/>
    <property type="molecule type" value="Genomic_DNA"/>
</dbReference>
<feature type="transmembrane region" description="Helical" evidence="2">
    <location>
        <begin position="478"/>
        <end position="505"/>
    </location>
</feature>
<feature type="non-terminal residue" evidence="3">
    <location>
        <position position="617"/>
    </location>
</feature>
<reference evidence="3" key="1">
    <citation type="submission" date="2023-03" db="EMBL/GenBank/DDBJ databases">
        <title>Electrophorus voltai genome.</title>
        <authorList>
            <person name="Bian C."/>
        </authorList>
    </citation>
    <scope>NUCLEOTIDE SEQUENCE</scope>
    <source>
        <strain evidence="3">CB-2022</strain>
        <tissue evidence="3">Muscle</tissue>
    </source>
</reference>